<dbReference type="Proteomes" id="UP001165190">
    <property type="component" value="Unassembled WGS sequence"/>
</dbReference>
<dbReference type="Gene3D" id="3.20.80.10">
    <property type="entry name" value="Regulatory factor, effector binding domain"/>
    <property type="match status" value="1"/>
</dbReference>
<comment type="similarity">
    <text evidence="1">Belongs to the HEBP family.</text>
</comment>
<evidence type="ECO:0000313" key="3">
    <source>
        <dbReference type="EMBL" id="GMI75011.1"/>
    </source>
</evidence>
<feature type="transmembrane region" description="Helical" evidence="2">
    <location>
        <begin position="45"/>
        <end position="63"/>
    </location>
</feature>
<dbReference type="PANTHER" id="PTHR11220">
    <property type="entry name" value="HEME-BINDING PROTEIN-RELATED"/>
    <property type="match status" value="1"/>
</dbReference>
<keyword evidence="2" id="KW-0812">Transmembrane</keyword>
<evidence type="ECO:0008006" key="5">
    <source>
        <dbReference type="Google" id="ProtNLM"/>
    </source>
</evidence>
<evidence type="ECO:0000256" key="1">
    <source>
        <dbReference type="ARBA" id="ARBA00009817"/>
    </source>
</evidence>
<dbReference type="EMBL" id="BSYR01000011">
    <property type="protein sequence ID" value="GMI75011.1"/>
    <property type="molecule type" value="Genomic_DNA"/>
</dbReference>
<dbReference type="SUPFAM" id="SSF55136">
    <property type="entry name" value="Probable bacterial effector-binding domain"/>
    <property type="match status" value="1"/>
</dbReference>
<evidence type="ECO:0000256" key="2">
    <source>
        <dbReference type="SAM" id="Phobius"/>
    </source>
</evidence>
<sequence>MKYEIRSKQKDKTVILVILPRLYKPELSHIIKKNKQSPSENKMENLFLLLLLAMAATVSYLSACKSLVVSAAYAYESPQFRVVHLESDFEIRLYKEISWMSALVHGTSFQNSTKQGFHRLYQYLHGANRNSTSFLMTKPVLTTIVPSNRGGSPSSSSYIVGYYLPAEYNEKSPPPPSPELNLRVDKWKSQCIAVRMFPGYAVDENVEKEKDALVSSLGKRLMQGVGQNQYYNYSIAQYNASKHHTGRINEVWMDVSGFAAVGCPV</sequence>
<dbReference type="InterPro" id="IPR011256">
    <property type="entry name" value="Reg_factor_effector_dom_sf"/>
</dbReference>
<keyword evidence="4" id="KW-1185">Reference proteome</keyword>
<comment type="caution">
    <text evidence="3">The sequence shown here is derived from an EMBL/GenBank/DDBJ whole genome shotgun (WGS) entry which is preliminary data.</text>
</comment>
<keyword evidence="2" id="KW-1133">Transmembrane helix</keyword>
<dbReference type="OrthoDB" id="6424451at2759"/>
<dbReference type="PANTHER" id="PTHR11220:SF36">
    <property type="entry name" value="SOUL HEME-BINDING PROTEIN"/>
    <property type="match status" value="1"/>
</dbReference>
<name>A0A9W7HD94_HIBTR</name>
<dbReference type="Pfam" id="PF04832">
    <property type="entry name" value="SOUL"/>
    <property type="match status" value="1"/>
</dbReference>
<keyword evidence="2" id="KW-0472">Membrane</keyword>
<organism evidence="3 4">
    <name type="scientific">Hibiscus trionum</name>
    <name type="common">Flower of an hour</name>
    <dbReference type="NCBI Taxonomy" id="183268"/>
    <lineage>
        <taxon>Eukaryota</taxon>
        <taxon>Viridiplantae</taxon>
        <taxon>Streptophyta</taxon>
        <taxon>Embryophyta</taxon>
        <taxon>Tracheophyta</taxon>
        <taxon>Spermatophyta</taxon>
        <taxon>Magnoliopsida</taxon>
        <taxon>eudicotyledons</taxon>
        <taxon>Gunneridae</taxon>
        <taxon>Pentapetalae</taxon>
        <taxon>rosids</taxon>
        <taxon>malvids</taxon>
        <taxon>Malvales</taxon>
        <taxon>Malvaceae</taxon>
        <taxon>Malvoideae</taxon>
        <taxon>Hibiscus</taxon>
    </lineage>
</organism>
<evidence type="ECO:0000313" key="4">
    <source>
        <dbReference type="Proteomes" id="UP001165190"/>
    </source>
</evidence>
<accession>A0A9W7HD94</accession>
<proteinExistence type="inferred from homology"/>
<gene>
    <name evidence="3" type="ORF">HRI_001170500</name>
</gene>
<dbReference type="AlphaFoldDB" id="A0A9W7HD94"/>
<dbReference type="InterPro" id="IPR006917">
    <property type="entry name" value="SOUL_heme-bd"/>
</dbReference>
<reference evidence="3" key="1">
    <citation type="submission" date="2023-05" db="EMBL/GenBank/DDBJ databases">
        <title>Genome and transcriptome analyses reveal genes involved in the formation of fine ridges on petal epidermal cells in Hibiscus trionum.</title>
        <authorList>
            <person name="Koshimizu S."/>
            <person name="Masuda S."/>
            <person name="Ishii T."/>
            <person name="Shirasu K."/>
            <person name="Hoshino A."/>
            <person name="Arita M."/>
        </authorList>
    </citation>
    <scope>NUCLEOTIDE SEQUENCE</scope>
    <source>
        <strain evidence="3">Hamamatsu line</strain>
    </source>
</reference>
<protein>
    <recommendedName>
        <fullName evidence="5">SOUL heme-binding protein</fullName>
    </recommendedName>
</protein>
<dbReference type="FunFam" id="3.20.80.10:FF:000002">
    <property type="entry name" value="Heme-binding protein 2"/>
    <property type="match status" value="1"/>
</dbReference>